<keyword evidence="9" id="KW-0472">Membrane</keyword>
<evidence type="ECO:0000256" key="4">
    <source>
        <dbReference type="ARBA" id="ARBA00022816"/>
    </source>
</evidence>
<protein>
    <recommendedName>
        <fullName evidence="9">Nuclear pore complex protein Nup85</fullName>
    </recommendedName>
</protein>
<keyword evidence="7 9" id="KW-0906">Nuclear pore complex</keyword>
<feature type="non-terminal residue" evidence="11">
    <location>
        <position position="817"/>
    </location>
</feature>
<dbReference type="InterPro" id="IPR011502">
    <property type="entry name" value="Nucleoporin_Nup85"/>
</dbReference>
<evidence type="ECO:0000256" key="10">
    <source>
        <dbReference type="SAM" id="MobiDB-lite"/>
    </source>
</evidence>
<keyword evidence="4 9" id="KW-0509">mRNA transport</keyword>
<keyword evidence="12" id="KW-1185">Reference proteome</keyword>
<keyword evidence="8 9" id="KW-0539">Nucleus</keyword>
<gene>
    <name evidence="11" type="ORF">BRENAR_LOCUS3995</name>
</gene>
<name>A0A448YQS1_BRENA</name>
<dbReference type="PANTHER" id="PTHR13373:SF21">
    <property type="entry name" value="NUCLEAR PORE COMPLEX PROTEIN NUP85"/>
    <property type="match status" value="1"/>
</dbReference>
<comment type="subcellular location">
    <subcellularLocation>
        <location evidence="1 9">Nucleus</location>
        <location evidence="1 9">Nuclear pore complex</location>
    </subcellularLocation>
</comment>
<evidence type="ECO:0000256" key="9">
    <source>
        <dbReference type="RuleBase" id="RU365073"/>
    </source>
</evidence>
<dbReference type="FunCoup" id="A0A448YQS1">
    <property type="interactions" value="146"/>
</dbReference>
<dbReference type="OrthoDB" id="17644at2759"/>
<accession>A0A448YQS1</accession>
<evidence type="ECO:0000313" key="12">
    <source>
        <dbReference type="Proteomes" id="UP000290900"/>
    </source>
</evidence>
<comment type="function">
    <text evidence="9">Functions as a component of the nuclear pore complex (NPC).</text>
</comment>
<evidence type="ECO:0000313" key="11">
    <source>
        <dbReference type="EMBL" id="VEU23264.1"/>
    </source>
</evidence>
<dbReference type="EMBL" id="CAACVR010000039">
    <property type="protein sequence ID" value="VEU23264.1"/>
    <property type="molecule type" value="Genomic_DNA"/>
</dbReference>
<dbReference type="GO" id="GO:0031080">
    <property type="term" value="C:nuclear pore outer ring"/>
    <property type="evidence" value="ECO:0007669"/>
    <property type="project" value="TreeGrafter"/>
</dbReference>
<comment type="subunit">
    <text evidence="9">Component of the nuclear pore complex (NPC).</text>
</comment>
<evidence type="ECO:0000256" key="5">
    <source>
        <dbReference type="ARBA" id="ARBA00022927"/>
    </source>
</evidence>
<sequence>MPGFNFAVPAKSGDANGNGKFSFGKRDGDNQNGLGSTFGQGQRGDKGQGSQIDGVFSFHPNKDDKSSTVATKELDEDELMKGIVIPSKYDKLEEPLDEGFQIDDKTLLPITKLPYPEGPIESGNPEWLKNGRHLDLSVDKAGNSGVLYLSAKREGEVDEKAIVGASNTKIYPFELDPTTDRSSERVEFLNRLYEDFEPLLKNKTYKTYSEEDDDMNIGVLSIIEKHKEEKKTFLRSLTTNTIENLKDLISLKMKEMAGNEDDEANFTNIFNYEEVLNVLNLLNALKFAREDERIILLQMWVNRASLQPEESTVAEAMDNEDGKPYRNIIFWSGYMKKLILRGYFDQALSALDESGYGELEGTDKNLFDLITDFGTLMANYDAVTFSHDLKAFIEWKKGVVNVRDRAQTLHYKNIEISVELQEIISLMSGLEKTVEASCSSWYEFVLARFMYGMPSMKLMDGYVEAAEAAFPINSVYSWETICLDLFRSKYLKVITSLEVVDRSIATYIAVLLSADGLLAQYSELMKEEGEDIGTTIDKMLGDLALAYLTDQELFPIGVGILVTSGDSKSREILSQMLPTFQIENNDDFEWCLSVCAKLKLPQTAIRIYNIQGEALLNRGYEYESLECFAEAGNPTKVVESVWKIFENLLLDGDYEDNLLNERIDRNDIESPILRQALAPLALLREIVLNKDSSKPPFDKLINLLEFKYLPAYYKPVLLLLILPYFNTGTFSLEQLIEIIKILNSYEKQLKKDDEAFENSSEMYSLAIERGKDTKSEDEFDWRNRNELPKNCGELIFEMRKMISFEVSFKFLEEDRAD</sequence>
<dbReference type="PANTHER" id="PTHR13373">
    <property type="entry name" value="FROUNT PROTEIN-RELATED"/>
    <property type="match status" value="1"/>
</dbReference>
<keyword evidence="5 9" id="KW-0653">Protein transport</keyword>
<evidence type="ECO:0000256" key="8">
    <source>
        <dbReference type="ARBA" id="ARBA00023242"/>
    </source>
</evidence>
<evidence type="ECO:0000256" key="2">
    <source>
        <dbReference type="ARBA" id="ARBA00005573"/>
    </source>
</evidence>
<dbReference type="GO" id="GO:0045893">
    <property type="term" value="P:positive regulation of DNA-templated transcription"/>
    <property type="evidence" value="ECO:0007669"/>
    <property type="project" value="TreeGrafter"/>
</dbReference>
<dbReference type="STRING" id="13370.A0A448YQS1"/>
<comment type="similarity">
    <text evidence="2 9">Belongs to the nucleoporin Nup85 family.</text>
</comment>
<organism evidence="11 12">
    <name type="scientific">Brettanomyces naardenensis</name>
    <name type="common">Yeast</name>
    <dbReference type="NCBI Taxonomy" id="13370"/>
    <lineage>
        <taxon>Eukaryota</taxon>
        <taxon>Fungi</taxon>
        <taxon>Dikarya</taxon>
        <taxon>Ascomycota</taxon>
        <taxon>Saccharomycotina</taxon>
        <taxon>Pichiomycetes</taxon>
        <taxon>Pichiales</taxon>
        <taxon>Pichiaceae</taxon>
        <taxon>Brettanomyces</taxon>
    </lineage>
</organism>
<reference evidence="11 12" key="1">
    <citation type="submission" date="2018-12" db="EMBL/GenBank/DDBJ databases">
        <authorList>
            <person name="Tiukova I."/>
            <person name="Dainat J."/>
        </authorList>
    </citation>
    <scope>NUCLEOTIDE SEQUENCE [LARGE SCALE GENOMIC DNA]</scope>
</reference>
<dbReference type="GO" id="GO:0031965">
    <property type="term" value="C:nuclear membrane"/>
    <property type="evidence" value="ECO:0007669"/>
    <property type="project" value="UniProtKB-UniRule"/>
</dbReference>
<evidence type="ECO:0000256" key="3">
    <source>
        <dbReference type="ARBA" id="ARBA00022448"/>
    </source>
</evidence>
<dbReference type="GO" id="GO:0006406">
    <property type="term" value="P:mRNA export from nucleus"/>
    <property type="evidence" value="ECO:0007669"/>
    <property type="project" value="TreeGrafter"/>
</dbReference>
<feature type="region of interest" description="Disordered" evidence="10">
    <location>
        <begin position="1"/>
        <end position="70"/>
    </location>
</feature>
<keyword evidence="3 9" id="KW-0813">Transport</keyword>
<dbReference type="GO" id="GO:0006606">
    <property type="term" value="P:protein import into nucleus"/>
    <property type="evidence" value="ECO:0007669"/>
    <property type="project" value="TreeGrafter"/>
</dbReference>
<dbReference type="AlphaFoldDB" id="A0A448YQS1"/>
<dbReference type="Pfam" id="PF07575">
    <property type="entry name" value="Nucleopor_Nup85"/>
    <property type="match status" value="1"/>
</dbReference>
<evidence type="ECO:0000256" key="6">
    <source>
        <dbReference type="ARBA" id="ARBA00023010"/>
    </source>
</evidence>
<proteinExistence type="inferred from homology"/>
<dbReference type="InParanoid" id="A0A448YQS1"/>
<evidence type="ECO:0000256" key="1">
    <source>
        <dbReference type="ARBA" id="ARBA00004567"/>
    </source>
</evidence>
<evidence type="ECO:0000256" key="7">
    <source>
        <dbReference type="ARBA" id="ARBA00023132"/>
    </source>
</evidence>
<dbReference type="Proteomes" id="UP000290900">
    <property type="component" value="Unassembled WGS sequence"/>
</dbReference>
<keyword evidence="6 9" id="KW-0811">Translocation</keyword>
<dbReference type="GO" id="GO:0017056">
    <property type="term" value="F:structural constituent of nuclear pore"/>
    <property type="evidence" value="ECO:0007669"/>
    <property type="project" value="TreeGrafter"/>
</dbReference>